<dbReference type="CDD" id="cd07557">
    <property type="entry name" value="trimeric_dUTPase"/>
    <property type="match status" value="1"/>
</dbReference>
<dbReference type="UniPathway" id="UPA00610">
    <property type="reaction ID" value="UER00665"/>
</dbReference>
<comment type="caution">
    <text evidence="3">Lacks conserved residue(s) required for the propagation of feature annotation.</text>
</comment>
<dbReference type="OrthoDB" id="9780956at2"/>
<sequence length="196" mass="22325">MRLCDQDIEKWLVTKKLIITPYPKKQLINGVTVDIHLGNTFRIFCDHTISCIDLSSSQEKISKNLKKVMSNEKLFSKQNPFFLKPKALVLFSTLESITLPDNLVGWLDGRSSLARLGLMIHVTSHRIDPGWNGNIVLEIFNAGNLTLVLTPKIKIAALSFELLDKSVIRPYSARYESKYKMQTGVVPSRIYKEEVF</sequence>
<name>A0A4D6XKF0_9GAMM</name>
<dbReference type="GO" id="GO:0006226">
    <property type="term" value="P:dUMP biosynthetic process"/>
    <property type="evidence" value="ECO:0007669"/>
    <property type="project" value="UniProtKB-UniPathway"/>
</dbReference>
<evidence type="ECO:0000256" key="1">
    <source>
        <dbReference type="ARBA" id="ARBA00022801"/>
    </source>
</evidence>
<dbReference type="EMBL" id="CP034894">
    <property type="protein sequence ID" value="QCI16943.1"/>
    <property type="molecule type" value="Genomic_DNA"/>
</dbReference>
<reference evidence="4 5" key="1">
    <citation type="submission" date="2018-12" db="EMBL/GenBank/DDBJ databases">
        <authorList>
            <person name="Chong R.A."/>
        </authorList>
    </citation>
    <scope>NUCLEOTIDE SEQUENCE [LARGE SCALE GENOMIC DNA]</scope>
    <source>
        <strain evidence="4 5">Ahe</strain>
    </source>
</reference>
<gene>
    <name evidence="3" type="primary">dcd</name>
    <name evidence="4" type="ORF">D9V62_00545</name>
</gene>
<dbReference type="EC" id="3.5.4.13" evidence="3"/>
<keyword evidence="2 3" id="KW-0546">Nucleotide metabolism</keyword>
<dbReference type="PANTHER" id="PTHR42680:SF3">
    <property type="entry name" value="DCTP DEAMINASE"/>
    <property type="match status" value="1"/>
</dbReference>
<dbReference type="Pfam" id="PF22769">
    <property type="entry name" value="DCD"/>
    <property type="match status" value="1"/>
</dbReference>
<reference evidence="4 5" key="2">
    <citation type="submission" date="2019-05" db="EMBL/GenBank/DDBJ databases">
        <title>Genome evolution of the obligate endosymbiont Buchnera aphidicola.</title>
        <authorList>
            <person name="Moran N.A."/>
        </authorList>
    </citation>
    <scope>NUCLEOTIDE SEQUENCE [LARGE SCALE GENOMIC DNA]</scope>
    <source>
        <strain evidence="4 5">Ahe</strain>
    </source>
</reference>
<dbReference type="HAMAP" id="MF_00146">
    <property type="entry name" value="dCTP_deaminase"/>
    <property type="match status" value="1"/>
</dbReference>
<dbReference type="GO" id="GO:0006229">
    <property type="term" value="P:dUTP biosynthetic process"/>
    <property type="evidence" value="ECO:0007669"/>
    <property type="project" value="UniProtKB-UniRule"/>
</dbReference>
<dbReference type="GO" id="GO:0008829">
    <property type="term" value="F:dCTP deaminase activity"/>
    <property type="evidence" value="ECO:0007669"/>
    <property type="project" value="UniProtKB-UniRule"/>
</dbReference>
<feature type="active site" description="Proton donor/acceptor" evidence="3">
    <location>
        <position position="138"/>
    </location>
</feature>
<comment type="function">
    <text evidence="3">Catalyzes the deamination of dCTP to dUTP.</text>
</comment>
<feature type="binding site" evidence="3">
    <location>
        <begin position="110"/>
        <end position="115"/>
    </location>
    <ligand>
        <name>dCTP</name>
        <dbReference type="ChEBI" id="CHEBI:61481"/>
    </ligand>
</feature>
<accession>A0A4D6XKF0</accession>
<dbReference type="InterPro" id="IPR033704">
    <property type="entry name" value="dUTPase_trimeric"/>
</dbReference>
<dbReference type="GO" id="GO:0000166">
    <property type="term" value="F:nucleotide binding"/>
    <property type="evidence" value="ECO:0007669"/>
    <property type="project" value="UniProtKB-KW"/>
</dbReference>
<dbReference type="Gene3D" id="2.70.40.10">
    <property type="match status" value="1"/>
</dbReference>
<comment type="catalytic activity">
    <reaction evidence="3">
        <text>dCTP + H2O + H(+) = dUTP + NH4(+)</text>
        <dbReference type="Rhea" id="RHEA:22680"/>
        <dbReference type="ChEBI" id="CHEBI:15377"/>
        <dbReference type="ChEBI" id="CHEBI:15378"/>
        <dbReference type="ChEBI" id="CHEBI:28938"/>
        <dbReference type="ChEBI" id="CHEBI:61481"/>
        <dbReference type="ChEBI" id="CHEBI:61555"/>
        <dbReference type="EC" id="3.5.4.13"/>
    </reaction>
</comment>
<comment type="pathway">
    <text evidence="3">Pyrimidine metabolism; dUMP biosynthesis; dUMP from dCTP (dUTP route): step 1/2.</text>
</comment>
<dbReference type="InterPro" id="IPR011962">
    <property type="entry name" value="dCTP_deaminase"/>
</dbReference>
<proteinExistence type="inferred from homology"/>
<feature type="binding site" evidence="3">
    <location>
        <position position="182"/>
    </location>
    <ligand>
        <name>dCTP</name>
        <dbReference type="ChEBI" id="CHEBI:61481"/>
    </ligand>
</feature>
<evidence type="ECO:0000256" key="2">
    <source>
        <dbReference type="ARBA" id="ARBA00023080"/>
    </source>
</evidence>
<dbReference type="GO" id="GO:0015949">
    <property type="term" value="P:nucleobase-containing small molecule interconversion"/>
    <property type="evidence" value="ECO:0007669"/>
    <property type="project" value="TreeGrafter"/>
</dbReference>
<feature type="binding site" evidence="3">
    <location>
        <position position="178"/>
    </location>
    <ligand>
        <name>dCTP</name>
        <dbReference type="ChEBI" id="CHEBI:61481"/>
    </ligand>
</feature>
<feature type="binding site" evidence="3">
    <location>
        <position position="171"/>
    </location>
    <ligand>
        <name>dCTP</name>
        <dbReference type="ChEBI" id="CHEBI:61481"/>
    </ligand>
</feature>
<dbReference type="SUPFAM" id="SSF51283">
    <property type="entry name" value="dUTPase-like"/>
    <property type="match status" value="1"/>
</dbReference>
<comment type="subunit">
    <text evidence="3">Homotrimer.</text>
</comment>
<evidence type="ECO:0000313" key="5">
    <source>
        <dbReference type="Proteomes" id="UP000298759"/>
    </source>
</evidence>
<dbReference type="InterPro" id="IPR036157">
    <property type="entry name" value="dUTPase-like_sf"/>
</dbReference>
<dbReference type="Proteomes" id="UP000298759">
    <property type="component" value="Chromosome"/>
</dbReference>
<comment type="similarity">
    <text evidence="3">Belongs to the dCTP deaminase family.</text>
</comment>
<protein>
    <recommendedName>
        <fullName evidence="3">dCTP deaminase</fullName>
        <ecNumber evidence="3">3.5.4.13</ecNumber>
    </recommendedName>
    <alternativeName>
        <fullName evidence="3">Deoxycytidine triphosphate deaminase</fullName>
    </alternativeName>
</protein>
<organism evidence="4 5">
    <name type="scientific">Buchnera aphidicola</name>
    <name type="common">Aphis helianthi</name>
    <dbReference type="NCBI Taxonomy" id="2315802"/>
    <lineage>
        <taxon>Bacteria</taxon>
        <taxon>Pseudomonadati</taxon>
        <taxon>Pseudomonadota</taxon>
        <taxon>Gammaproteobacteria</taxon>
        <taxon>Enterobacterales</taxon>
        <taxon>Erwiniaceae</taxon>
        <taxon>Buchnera</taxon>
    </lineage>
</organism>
<feature type="binding site" evidence="3">
    <location>
        <begin position="136"/>
        <end position="138"/>
    </location>
    <ligand>
        <name>dCTP</name>
        <dbReference type="ChEBI" id="CHEBI:61481"/>
    </ligand>
</feature>
<dbReference type="PANTHER" id="PTHR42680">
    <property type="entry name" value="DCTP DEAMINASE"/>
    <property type="match status" value="1"/>
</dbReference>
<evidence type="ECO:0000313" key="4">
    <source>
        <dbReference type="EMBL" id="QCI16943.1"/>
    </source>
</evidence>
<keyword evidence="3" id="KW-0547">Nucleotide-binding</keyword>
<dbReference type="RefSeq" id="WP_158339876.1">
    <property type="nucleotide sequence ID" value="NZ_CP034894.1"/>
</dbReference>
<evidence type="ECO:0000256" key="3">
    <source>
        <dbReference type="HAMAP-Rule" id="MF_00146"/>
    </source>
</evidence>
<dbReference type="AlphaFoldDB" id="A0A4D6XKF0"/>
<dbReference type="NCBIfam" id="TIGR02274">
    <property type="entry name" value="dCTP_deam"/>
    <property type="match status" value="1"/>
</dbReference>
<keyword evidence="1 3" id="KW-0378">Hydrolase</keyword>
<feature type="binding site" evidence="3">
    <location>
        <position position="128"/>
    </location>
    <ligand>
        <name>dCTP</name>
        <dbReference type="ChEBI" id="CHEBI:61481"/>
    </ligand>
</feature>